<protein>
    <submittedName>
        <fullName evidence="2">Uncharacterized protein</fullName>
    </submittedName>
</protein>
<reference evidence="2" key="1">
    <citation type="submission" date="2019-05" db="EMBL/GenBank/DDBJ databases">
        <authorList>
            <consortium name="Pathogen Informatics"/>
        </authorList>
    </citation>
    <scope>NUCLEOTIDE SEQUENCE [LARGE SCALE GENOMIC DNA]</scope>
    <source>
        <strain evidence="2">NCTC12965</strain>
    </source>
</reference>
<dbReference type="EMBL" id="CABEEZ010000016">
    <property type="protein sequence ID" value="VTR17794.1"/>
    <property type="molecule type" value="Genomic_DNA"/>
</dbReference>
<gene>
    <name evidence="2" type="ORF">NCTC12965_00448</name>
</gene>
<accession>A0A4U9TNK4</accession>
<evidence type="ECO:0000313" key="2">
    <source>
        <dbReference type="EMBL" id="VTR17794.1"/>
    </source>
</evidence>
<proteinExistence type="predicted"/>
<evidence type="ECO:0000256" key="1">
    <source>
        <dbReference type="SAM" id="MobiDB-lite"/>
    </source>
</evidence>
<organism evidence="2">
    <name type="scientific">Serratia fonticola</name>
    <dbReference type="NCBI Taxonomy" id="47917"/>
    <lineage>
        <taxon>Bacteria</taxon>
        <taxon>Pseudomonadati</taxon>
        <taxon>Pseudomonadota</taxon>
        <taxon>Gammaproteobacteria</taxon>
        <taxon>Enterobacterales</taxon>
        <taxon>Yersiniaceae</taxon>
        <taxon>Serratia</taxon>
    </lineage>
</organism>
<sequence length="38" mass="4141">MIEADRLISAEPFNEEEVLDRGDPPQAADGVCWPAARA</sequence>
<name>A0A4U9TNK4_SERFO</name>
<feature type="region of interest" description="Disordered" evidence="1">
    <location>
        <begin position="1"/>
        <end position="38"/>
    </location>
</feature>
<dbReference type="AlphaFoldDB" id="A0A4U9TNK4"/>